<evidence type="ECO:0000313" key="1">
    <source>
        <dbReference type="EMBL" id="ASN69455.1"/>
    </source>
</evidence>
<gene>
    <name evidence="1" type="ORF">7F15_61</name>
</gene>
<proteinExistence type="predicted"/>
<sequence>MNNRQSKIKSNDAINVWSYAEFGGKYKKKEKRNINRKRRAVLKNDLLSIRKDIE</sequence>
<reference evidence="1" key="1">
    <citation type="submission" date="2017-06" db="EMBL/GenBank/DDBJ databases">
        <title>Novel phages from South African skin metaviromes.</title>
        <authorList>
            <person name="van Zyl L.J."/>
            <person name="Abrahams Y."/>
            <person name="Stander E.A."/>
            <person name="Kirby B.M."/>
            <person name="Clavaud C."/>
            <person name="Farcet C."/>
            <person name="Breton L."/>
            <person name="Trindade M.I."/>
        </authorList>
    </citation>
    <scope>NUCLEOTIDE SEQUENCE</scope>
</reference>
<name>A0A2H4J2V0_9CAUD</name>
<protein>
    <submittedName>
        <fullName evidence="1">Uncharacterized protein</fullName>
    </submittedName>
</protein>
<dbReference type="EMBL" id="MF417890">
    <property type="protein sequence ID" value="ASN69455.1"/>
    <property type="molecule type" value="Genomic_DNA"/>
</dbReference>
<accession>A0A2H4J2V0</accession>
<organism evidence="1">
    <name type="scientific">uncultured Caudovirales phage</name>
    <dbReference type="NCBI Taxonomy" id="2100421"/>
    <lineage>
        <taxon>Viruses</taxon>
        <taxon>Duplodnaviria</taxon>
        <taxon>Heunggongvirae</taxon>
        <taxon>Uroviricota</taxon>
        <taxon>Caudoviricetes</taxon>
        <taxon>Peduoviridae</taxon>
        <taxon>Maltschvirus</taxon>
        <taxon>Maltschvirus maltsch</taxon>
    </lineage>
</organism>